<dbReference type="InterPro" id="IPR027417">
    <property type="entry name" value="P-loop_NTPase"/>
</dbReference>
<gene>
    <name evidence="6" type="primary">thiQ_1</name>
    <name evidence="6" type="ORF">ALP8811_00476</name>
</gene>
<dbReference type="Proteomes" id="UP000244911">
    <property type="component" value="Unassembled WGS sequence"/>
</dbReference>
<comment type="similarity">
    <text evidence="1">Belongs to the ABC transporter superfamily.</text>
</comment>
<evidence type="ECO:0000313" key="6">
    <source>
        <dbReference type="EMBL" id="SPF75486.1"/>
    </source>
</evidence>
<evidence type="ECO:0000313" key="7">
    <source>
        <dbReference type="Proteomes" id="UP000244911"/>
    </source>
</evidence>
<reference evidence="6 7" key="1">
    <citation type="submission" date="2018-03" db="EMBL/GenBank/DDBJ databases">
        <authorList>
            <person name="Keele B.F."/>
        </authorList>
    </citation>
    <scope>NUCLEOTIDE SEQUENCE [LARGE SCALE GENOMIC DNA]</scope>
    <source>
        <strain evidence="6 7">CECT 8811</strain>
    </source>
</reference>
<dbReference type="SUPFAM" id="SSF52540">
    <property type="entry name" value="P-loop containing nucleoside triphosphate hydrolases"/>
    <property type="match status" value="1"/>
</dbReference>
<dbReference type="InterPro" id="IPR050166">
    <property type="entry name" value="ABC_transporter_ATP-bind"/>
</dbReference>
<dbReference type="SMART" id="SM00382">
    <property type="entry name" value="AAA"/>
    <property type="match status" value="1"/>
</dbReference>
<keyword evidence="6" id="KW-0378">Hydrolase</keyword>
<dbReference type="InterPro" id="IPR003593">
    <property type="entry name" value="AAA+_ATPase"/>
</dbReference>
<evidence type="ECO:0000256" key="1">
    <source>
        <dbReference type="ARBA" id="ARBA00005417"/>
    </source>
</evidence>
<keyword evidence="7" id="KW-1185">Reference proteome</keyword>
<dbReference type="PROSITE" id="PS00211">
    <property type="entry name" value="ABC_TRANSPORTER_1"/>
    <property type="match status" value="1"/>
</dbReference>
<name>A0A2R8AHH4_9RHOB</name>
<dbReference type="PANTHER" id="PTHR42788">
    <property type="entry name" value="TAURINE IMPORT ATP-BINDING PROTEIN-RELATED"/>
    <property type="match status" value="1"/>
</dbReference>
<organism evidence="6 7">
    <name type="scientific">Aliiroseovarius pelagivivens</name>
    <dbReference type="NCBI Taxonomy" id="1639690"/>
    <lineage>
        <taxon>Bacteria</taxon>
        <taxon>Pseudomonadati</taxon>
        <taxon>Pseudomonadota</taxon>
        <taxon>Alphaproteobacteria</taxon>
        <taxon>Rhodobacterales</taxon>
        <taxon>Paracoccaceae</taxon>
        <taxon>Aliiroseovarius</taxon>
    </lineage>
</organism>
<accession>A0A2R8AHH4</accession>
<keyword evidence="3" id="KW-0547">Nucleotide-binding</keyword>
<proteinExistence type="inferred from homology"/>
<dbReference type="InterPro" id="IPR017871">
    <property type="entry name" value="ABC_transporter-like_CS"/>
</dbReference>
<dbReference type="AlphaFoldDB" id="A0A2R8AHH4"/>
<dbReference type="PANTHER" id="PTHR42788:SF19">
    <property type="entry name" value="ALIPHATIC SULFONATES IMPORT ATP-BINDING PROTEIN SSUB 2"/>
    <property type="match status" value="1"/>
</dbReference>
<keyword evidence="2" id="KW-0813">Transport</keyword>
<keyword evidence="4 6" id="KW-0067">ATP-binding</keyword>
<dbReference type="PROSITE" id="PS50893">
    <property type="entry name" value="ABC_TRANSPORTER_2"/>
    <property type="match status" value="1"/>
</dbReference>
<dbReference type="RefSeq" id="WP_245924518.1">
    <property type="nucleotide sequence ID" value="NZ_OMOI01000001.1"/>
</dbReference>
<dbReference type="EMBL" id="OMOI01000001">
    <property type="protein sequence ID" value="SPF75486.1"/>
    <property type="molecule type" value="Genomic_DNA"/>
</dbReference>
<dbReference type="InterPro" id="IPR003439">
    <property type="entry name" value="ABC_transporter-like_ATP-bd"/>
</dbReference>
<evidence type="ECO:0000256" key="3">
    <source>
        <dbReference type="ARBA" id="ARBA00022741"/>
    </source>
</evidence>
<dbReference type="GO" id="GO:0005524">
    <property type="term" value="F:ATP binding"/>
    <property type="evidence" value="ECO:0007669"/>
    <property type="project" value="UniProtKB-KW"/>
</dbReference>
<sequence>MLKLDLHRKSFAGHTVLEDVHLEIKAGDRIAVFGPSGVGKTTLLRIIAGLDKRFVGTREAPDEIALMFQNPTLLEWRTTKENLQIFHPNAEETDIQEALSQVGLQDKADHFPRQLSVGQQRRLALARCFLTPTPLVLLDEPFASLDQNLRQEMLALTRAFLDKTGSALVLVTHARDEAEALGAETYELRNVTQTGAEVAAL</sequence>
<dbReference type="Pfam" id="PF00005">
    <property type="entry name" value="ABC_tran"/>
    <property type="match status" value="1"/>
</dbReference>
<evidence type="ECO:0000256" key="4">
    <source>
        <dbReference type="ARBA" id="ARBA00022840"/>
    </source>
</evidence>
<dbReference type="Gene3D" id="3.40.50.300">
    <property type="entry name" value="P-loop containing nucleotide triphosphate hydrolases"/>
    <property type="match status" value="1"/>
</dbReference>
<evidence type="ECO:0000256" key="2">
    <source>
        <dbReference type="ARBA" id="ARBA00022448"/>
    </source>
</evidence>
<feature type="domain" description="ABC transporter" evidence="5">
    <location>
        <begin position="1"/>
        <end position="200"/>
    </location>
</feature>
<dbReference type="EC" id="3.6.3.-" evidence="6"/>
<dbReference type="GO" id="GO:0016887">
    <property type="term" value="F:ATP hydrolysis activity"/>
    <property type="evidence" value="ECO:0007669"/>
    <property type="project" value="InterPro"/>
</dbReference>
<protein>
    <submittedName>
        <fullName evidence="6">Thiamine import ATP-binding protein ThiQ</fullName>
        <ecNumber evidence="6">3.6.3.-</ecNumber>
    </submittedName>
</protein>
<evidence type="ECO:0000259" key="5">
    <source>
        <dbReference type="PROSITE" id="PS50893"/>
    </source>
</evidence>